<dbReference type="PROSITE" id="PS51257">
    <property type="entry name" value="PROKAR_LIPOPROTEIN"/>
    <property type="match status" value="1"/>
</dbReference>
<dbReference type="InterPro" id="IPR011041">
    <property type="entry name" value="Quinoprot_gluc/sorb_DH_b-prop"/>
</dbReference>
<evidence type="ECO:0000313" key="3">
    <source>
        <dbReference type="EMBL" id="HEA16060.1"/>
    </source>
</evidence>
<name>A0A7V1CXP8_9GAMM</name>
<evidence type="ECO:0000256" key="1">
    <source>
        <dbReference type="SAM" id="SignalP"/>
    </source>
</evidence>
<feature type="chain" id="PRO_5031170412" evidence="1">
    <location>
        <begin position="24"/>
        <end position="381"/>
    </location>
</feature>
<evidence type="ECO:0000259" key="2">
    <source>
        <dbReference type="Pfam" id="PF07995"/>
    </source>
</evidence>
<dbReference type="SUPFAM" id="SSF50952">
    <property type="entry name" value="Soluble quinoprotein glucose dehydrogenase"/>
    <property type="match status" value="1"/>
</dbReference>
<dbReference type="Gene3D" id="2.120.10.30">
    <property type="entry name" value="TolB, C-terminal domain"/>
    <property type="match status" value="1"/>
</dbReference>
<reference evidence="3" key="1">
    <citation type="journal article" date="2020" name="mSystems">
        <title>Genome- and Community-Level Interaction Insights into Carbon Utilization and Element Cycling Functions of Hydrothermarchaeota in Hydrothermal Sediment.</title>
        <authorList>
            <person name="Zhou Z."/>
            <person name="Liu Y."/>
            <person name="Xu W."/>
            <person name="Pan J."/>
            <person name="Luo Z.H."/>
            <person name="Li M."/>
        </authorList>
    </citation>
    <scope>NUCLEOTIDE SEQUENCE [LARGE SCALE GENOMIC DNA]</scope>
    <source>
        <strain evidence="3">HyVt-346</strain>
    </source>
</reference>
<dbReference type="RefSeq" id="WP_304180772.1">
    <property type="nucleotide sequence ID" value="NZ_DRGM01000070.1"/>
</dbReference>
<proteinExistence type="predicted"/>
<keyword evidence="1" id="KW-0732">Signal</keyword>
<dbReference type="PANTHER" id="PTHR19328">
    <property type="entry name" value="HEDGEHOG-INTERACTING PROTEIN"/>
    <property type="match status" value="1"/>
</dbReference>
<dbReference type="PANTHER" id="PTHR19328:SF75">
    <property type="entry name" value="ALDOSE SUGAR DEHYDROGENASE YLII"/>
    <property type="match status" value="1"/>
</dbReference>
<gene>
    <name evidence="3" type="ORF">ENH88_06380</name>
</gene>
<feature type="signal peptide" evidence="1">
    <location>
        <begin position="1"/>
        <end position="23"/>
    </location>
</feature>
<sequence>MKKSFCSSLVIALVSLTSLQACAQQPEQEIPVAKSADKYELELVAKGIQIPWGMAWLNEQDLLVTDRAGELRLIRDNKLLEQKIAGLPKMHAEGQGGLLDIELDPNFKDNGWIYFSYSGYEGEEEGYNTSIMRARLKDMALIDSQLLFDGAPNTTTTKHYGSRIEFDKDGYLYFSIGDRGERDVHPQSLEYDAGKIHRINSDGSIPDSNPFVNQPNARKSIYSYGHRNPQGMAMHPETGAIWSHEHGPRGGDEINIIKAGANYGWPEVTYGINYIGTKITDETSKPGMEQPDWVWVPSIAPSGMEFVSSDKYPQWQGHVLVGAMKFAHLVLVELDGNKVTGHSKLFEGAGRVRSIASHPNGDLYLGIDGMGIFRIVPNSKI</sequence>
<dbReference type="EMBL" id="DRGM01000070">
    <property type="protein sequence ID" value="HEA16060.1"/>
    <property type="molecule type" value="Genomic_DNA"/>
</dbReference>
<dbReference type="InterPro" id="IPR012938">
    <property type="entry name" value="Glc/Sorbosone_DH"/>
</dbReference>
<accession>A0A7V1CXP8</accession>
<dbReference type="Proteomes" id="UP000886188">
    <property type="component" value="Unassembled WGS sequence"/>
</dbReference>
<organism evidence="3">
    <name type="scientific">Pseudoalteromonas prydzensis</name>
    <dbReference type="NCBI Taxonomy" id="182141"/>
    <lineage>
        <taxon>Bacteria</taxon>
        <taxon>Pseudomonadati</taxon>
        <taxon>Pseudomonadota</taxon>
        <taxon>Gammaproteobacteria</taxon>
        <taxon>Alteromonadales</taxon>
        <taxon>Pseudoalteromonadaceae</taxon>
        <taxon>Pseudoalteromonas</taxon>
    </lineage>
</organism>
<dbReference type="Pfam" id="PF07995">
    <property type="entry name" value="GSDH"/>
    <property type="match status" value="1"/>
</dbReference>
<comment type="caution">
    <text evidence="3">The sequence shown here is derived from an EMBL/GenBank/DDBJ whole genome shotgun (WGS) entry which is preliminary data.</text>
</comment>
<feature type="domain" description="Glucose/Sorbosone dehydrogenase" evidence="2">
    <location>
        <begin position="49"/>
        <end position="369"/>
    </location>
</feature>
<dbReference type="InterPro" id="IPR011042">
    <property type="entry name" value="6-blade_b-propeller_TolB-like"/>
</dbReference>
<protein>
    <submittedName>
        <fullName evidence="3">PQQ-dependent sugar dehydrogenase</fullName>
    </submittedName>
</protein>
<dbReference type="AlphaFoldDB" id="A0A7V1CXP8"/>